<dbReference type="Pfam" id="PF00326">
    <property type="entry name" value="Peptidase_S9"/>
    <property type="match status" value="1"/>
</dbReference>
<gene>
    <name evidence="3" type="ORF">ABS764_02680</name>
</gene>
<accession>A0ABW8XPD0</accession>
<organism evidence="3 4">
    <name type="scientific">Flavobacterium plantiphilum</name>
    <dbReference type="NCBI Taxonomy" id="3163297"/>
    <lineage>
        <taxon>Bacteria</taxon>
        <taxon>Pseudomonadati</taxon>
        <taxon>Bacteroidota</taxon>
        <taxon>Flavobacteriia</taxon>
        <taxon>Flavobacteriales</taxon>
        <taxon>Flavobacteriaceae</taxon>
        <taxon>Flavobacterium</taxon>
    </lineage>
</organism>
<dbReference type="InterPro" id="IPR011042">
    <property type="entry name" value="6-blade_b-propeller_TolB-like"/>
</dbReference>
<feature type="domain" description="Peptidase S9 prolyl oligopeptidase catalytic" evidence="2">
    <location>
        <begin position="701"/>
        <end position="874"/>
    </location>
</feature>
<evidence type="ECO:0000256" key="1">
    <source>
        <dbReference type="ARBA" id="ARBA00022801"/>
    </source>
</evidence>
<dbReference type="InterPro" id="IPR029058">
    <property type="entry name" value="AB_hydrolase_fold"/>
</dbReference>
<protein>
    <submittedName>
        <fullName evidence="3">Prolyl oligopeptidase family serine peptidase</fullName>
    </submittedName>
</protein>
<keyword evidence="1" id="KW-0378">Hydrolase</keyword>
<dbReference type="Gene3D" id="3.40.50.1820">
    <property type="entry name" value="alpha/beta hydrolase"/>
    <property type="match status" value="1"/>
</dbReference>
<dbReference type="Proteomes" id="UP001629260">
    <property type="component" value="Unassembled WGS sequence"/>
</dbReference>
<dbReference type="Gene3D" id="2.120.10.30">
    <property type="entry name" value="TolB, C-terminal domain"/>
    <property type="match status" value="1"/>
</dbReference>
<evidence type="ECO:0000259" key="2">
    <source>
        <dbReference type="Pfam" id="PF00326"/>
    </source>
</evidence>
<reference evidence="3 4" key="1">
    <citation type="submission" date="2024-06" db="EMBL/GenBank/DDBJ databases">
        <authorList>
            <person name="Kaempfer P."/>
            <person name="Viver T."/>
        </authorList>
    </citation>
    <scope>NUCLEOTIDE SEQUENCE [LARGE SCALE GENOMIC DNA]</scope>
    <source>
        <strain evidence="3 4">ST-87</strain>
    </source>
</reference>
<sequence length="887" mass="101456">MNSNLIVRTPYARAAYGFPWIVFFVLFLLLLPLLCQGQVGTQKRIEVKDYSQWGHLKLEQLSSNAQWASYSMQYDTGADTLFVRQTSGSLRYALPQARNSTFDQQNWLVALQGQELIILELSSGKRERITNVQSYAYSAVRNAFYILQKEASSHTQLLVRSSTRGKSSAIDGVTKFSISPNGAYLVYAMQNKKTYRLCIQDLALGTTKLILSDTVQDWDHFYWDKKSQAVAFLSKKNDSHPNMALYYYLLQEQKCFLLPTAAADGFPQGAQLYYDFQNKLLISDDLQRVFFSVIFPEQKQYPQDKDQVEIWNASDPQLFPASLGIQPYINLPKVAVWTPAKGRILPITSTAFPKLLLNGKQQLALISNPITLEPSVAQDVPRDYYLLNLDTGEQQLFLAKQSSTKGEIMPSPTGEYISYFKDKNWWIYTVATDTHTNLTAASGIVFDGKTSLLGGDNAFGNPGWTPHDQELLLYDQYDLWLFKADGSGYRQLTHGRTKRTQYRLIRLPDFSYGQSLYDGPVPMAYDLKKGLYLKARGYLEQSGYYLLKGKNKLEQIVYEEALVDQLIGNAAGTAFLYRQQSFETAPQVCFKKIGQASQTLYQSNPQQAKYFWGKASLFTFENSRKDILKAVLFYPAQYNPQKKYPMIVNIYSDQAYKRHLYTNPTVQSENGFNNTHYSLNDYFVLYPDIAHETQNVGASAVDCSVAAVQKVIAEGLVDPEKIGLLGHSFGGYETTYVLNKTKLFATGVAGGAITDLQRNYYSISWNYKRPQFWRFYDGTYKMNTSPLEDPELYRRNSPITYVDQLQTPLLLWSGKKDTQVNWSQSLEYYLALRQLKKKSIALFYPNGNHTLLQLQDQIDLNRRIKQWFDYYLKDQAAADWIVKGIKE</sequence>
<dbReference type="RefSeq" id="WP_408079690.1">
    <property type="nucleotide sequence ID" value="NZ_JBELQA010000001.1"/>
</dbReference>
<name>A0ABW8XPD0_9FLAO</name>
<dbReference type="PANTHER" id="PTHR42776">
    <property type="entry name" value="SERINE PEPTIDASE S9 FAMILY MEMBER"/>
    <property type="match status" value="1"/>
</dbReference>
<dbReference type="PANTHER" id="PTHR42776:SF4">
    <property type="entry name" value="ACYLAMINO-ACID-RELEASING ENZYME"/>
    <property type="match status" value="1"/>
</dbReference>
<dbReference type="SUPFAM" id="SSF53474">
    <property type="entry name" value="alpha/beta-Hydrolases"/>
    <property type="match status" value="1"/>
</dbReference>
<evidence type="ECO:0000313" key="4">
    <source>
        <dbReference type="Proteomes" id="UP001629260"/>
    </source>
</evidence>
<proteinExistence type="predicted"/>
<keyword evidence="4" id="KW-1185">Reference proteome</keyword>
<dbReference type="EMBL" id="JBELQA010000001">
    <property type="protein sequence ID" value="MFL9829746.1"/>
    <property type="molecule type" value="Genomic_DNA"/>
</dbReference>
<comment type="caution">
    <text evidence="3">The sequence shown here is derived from an EMBL/GenBank/DDBJ whole genome shotgun (WGS) entry which is preliminary data.</text>
</comment>
<dbReference type="InterPro" id="IPR001375">
    <property type="entry name" value="Peptidase_S9_cat"/>
</dbReference>
<evidence type="ECO:0000313" key="3">
    <source>
        <dbReference type="EMBL" id="MFL9829746.1"/>
    </source>
</evidence>
<dbReference type="SUPFAM" id="SSF82171">
    <property type="entry name" value="DPP6 N-terminal domain-like"/>
    <property type="match status" value="1"/>
</dbReference>